<comment type="caution">
    <text evidence="10">The sequence shown here is derived from an EMBL/GenBank/DDBJ whole genome shotgun (WGS) entry which is preliminary data.</text>
</comment>
<evidence type="ECO:0000256" key="4">
    <source>
        <dbReference type="ARBA" id="ARBA00022448"/>
    </source>
</evidence>
<dbReference type="PANTHER" id="PTHR24016">
    <property type="entry name" value="CONSERVED OLIGOMERIC GOLGI COMPLEX SUBUNIT 4"/>
    <property type="match status" value="1"/>
</dbReference>
<evidence type="ECO:0000256" key="3">
    <source>
        <dbReference type="ARBA" id="ARBA00020975"/>
    </source>
</evidence>
<dbReference type="PANTHER" id="PTHR24016:SF0">
    <property type="entry name" value="CONSERVED OLIGOMERIC GOLGI COMPLEX SUBUNIT 4"/>
    <property type="match status" value="1"/>
</dbReference>
<protein>
    <recommendedName>
        <fullName evidence="3">Conserved oligomeric Golgi complex subunit 4</fullName>
    </recommendedName>
    <alternativeName>
        <fullName evidence="8">Component of oligomeric Golgi complex 4</fullName>
    </alternativeName>
</protein>
<name>A0A1V9Z1C3_9STRA</name>
<dbReference type="AlphaFoldDB" id="A0A1V9Z1C3"/>
<evidence type="ECO:0000256" key="5">
    <source>
        <dbReference type="ARBA" id="ARBA00022927"/>
    </source>
</evidence>
<gene>
    <name evidence="10" type="ORF">THRCLA_08881</name>
</gene>
<keyword evidence="6" id="KW-0333">Golgi apparatus</keyword>
<dbReference type="SMART" id="SM00762">
    <property type="entry name" value="Cog4"/>
    <property type="match status" value="1"/>
</dbReference>
<feature type="domain" description="COG4 transport protein middle alpha-helical bundle" evidence="9">
    <location>
        <begin position="158"/>
        <end position="469"/>
    </location>
</feature>
<proteinExistence type="inferred from homology"/>
<dbReference type="Pfam" id="PF08318">
    <property type="entry name" value="COG4_m"/>
    <property type="match status" value="1"/>
</dbReference>
<evidence type="ECO:0000256" key="1">
    <source>
        <dbReference type="ARBA" id="ARBA00004395"/>
    </source>
</evidence>
<evidence type="ECO:0000256" key="2">
    <source>
        <dbReference type="ARBA" id="ARBA00009215"/>
    </source>
</evidence>
<dbReference type="GO" id="GO:0000139">
    <property type="term" value="C:Golgi membrane"/>
    <property type="evidence" value="ECO:0007669"/>
    <property type="project" value="UniProtKB-SubCell"/>
</dbReference>
<dbReference type="Gene3D" id="1.20.58.1970">
    <property type="match status" value="1"/>
</dbReference>
<keyword evidence="11" id="KW-1185">Reference proteome</keyword>
<organism evidence="10 11">
    <name type="scientific">Thraustotheca clavata</name>
    <dbReference type="NCBI Taxonomy" id="74557"/>
    <lineage>
        <taxon>Eukaryota</taxon>
        <taxon>Sar</taxon>
        <taxon>Stramenopiles</taxon>
        <taxon>Oomycota</taxon>
        <taxon>Saprolegniomycetes</taxon>
        <taxon>Saprolegniales</taxon>
        <taxon>Achlyaceae</taxon>
        <taxon>Thraustotheca</taxon>
    </lineage>
</organism>
<accession>A0A1V9Z1C3</accession>
<keyword evidence="4" id="KW-0813">Transport</keyword>
<dbReference type="InterPro" id="IPR048680">
    <property type="entry name" value="COG4_N"/>
</dbReference>
<dbReference type="STRING" id="74557.A0A1V9Z1C3"/>
<sequence length="776" mass="86329">MLMRNQVAMDKRRELEAIEAKERALLEEMEGFAKANQHKEALWRATEAVLKNHLVTEDEAASIHVLCRKTKNVATAIDGAHEVAEKMTREVRHLGKIQERVIAAIERSDGVLRVRHGMQRLQSCMNERNYKDAATCLRELRDIEALEIPIDVGDKLRMNSAENDIRDAIEKQMEIALHQKDEVTVLKMGSIFEPMLFAEEGASMILAFVATQLKDRLQVPSNINVSVQELTANLVQVFNSVAESTLRFEAIMLQSFASVRGAERLLQTVYTIGSPVAVQILNAYMKQKKLAESVNHAKAAHVQETNNAAAANTPTKPEAEQKDWNPQLNELAIVLQHSQTYERFIRAREIHYLSRSGAHESLLPSYNVSSLNNAVQELAAFYCALEDICLSISTKKALSMEEIRSISTEADSIRLIPVSSIIDEVFYVSRNCGCRALATGHVDSACGVMNLLATLLQTTVYDIFNTRVASIPREMRDAGPLVGLLTHLQSTQNLRDHVQTIATLGKKMTSRNINITPPTSSSGNKPASIVVAPPVTLNSITTILLYLSQLQKTLQSETKAAFQDPLPPQLKSCLNGLDDTTKTYSDLMTLGIKHIIGVFQPKLAAFLTPLIKKSSYDLTDAMFATNDVNDPYACALVAHIKSLLDPYEQHLARSIFERLVDAMAVVTADLLESLLVTKPPVFNQLGAMQLEKDIRVVSAYFGEKCQYSKQHHLAFGTLRQCVMVLNVDVPDDVLEFYGRPTTKGVVEWKLPASRVIELLQARTEFTTVEIAAIELK</sequence>
<dbReference type="InterPro" id="IPR048682">
    <property type="entry name" value="COG4"/>
</dbReference>
<dbReference type="Pfam" id="PF20663">
    <property type="entry name" value="COG4_N"/>
    <property type="match status" value="1"/>
</dbReference>
<dbReference type="Gene3D" id="1.10.287.1060">
    <property type="entry name" value="ESAT-6-like"/>
    <property type="match status" value="1"/>
</dbReference>
<evidence type="ECO:0000256" key="7">
    <source>
        <dbReference type="ARBA" id="ARBA00023136"/>
    </source>
</evidence>
<comment type="subcellular location">
    <subcellularLocation>
        <location evidence="1">Golgi apparatus membrane</location>
        <topology evidence="1">Peripheral membrane protein</topology>
    </subcellularLocation>
</comment>
<reference evidence="10 11" key="1">
    <citation type="journal article" date="2014" name="Genome Biol. Evol.">
        <title>The secreted proteins of Achlya hypogyna and Thraustotheca clavata identify the ancestral oomycete secretome and reveal gene acquisitions by horizontal gene transfer.</title>
        <authorList>
            <person name="Misner I."/>
            <person name="Blouin N."/>
            <person name="Leonard G."/>
            <person name="Richards T.A."/>
            <person name="Lane C.E."/>
        </authorList>
    </citation>
    <scope>NUCLEOTIDE SEQUENCE [LARGE SCALE GENOMIC DNA]</scope>
    <source>
        <strain evidence="10 11">ATCC 34112</strain>
    </source>
</reference>
<dbReference type="InterPro" id="IPR013167">
    <property type="entry name" value="COG4_M"/>
</dbReference>
<keyword evidence="7" id="KW-0472">Membrane</keyword>
<evidence type="ECO:0000256" key="8">
    <source>
        <dbReference type="ARBA" id="ARBA00031340"/>
    </source>
</evidence>
<evidence type="ECO:0000313" key="11">
    <source>
        <dbReference type="Proteomes" id="UP000243217"/>
    </source>
</evidence>
<dbReference type="OrthoDB" id="47059at2759"/>
<comment type="similarity">
    <text evidence="2">Belongs to the COG4 family.</text>
</comment>
<dbReference type="Pfam" id="PF20662">
    <property type="entry name" value="COG4_C"/>
    <property type="match status" value="1"/>
</dbReference>
<dbReference type="InterPro" id="IPR048684">
    <property type="entry name" value="COG4_C"/>
</dbReference>
<dbReference type="Proteomes" id="UP000243217">
    <property type="component" value="Unassembled WGS sequence"/>
</dbReference>
<evidence type="ECO:0000313" key="10">
    <source>
        <dbReference type="EMBL" id="OQR91761.1"/>
    </source>
</evidence>
<evidence type="ECO:0000259" key="9">
    <source>
        <dbReference type="SMART" id="SM00762"/>
    </source>
</evidence>
<keyword evidence="5" id="KW-0653">Protein transport</keyword>
<dbReference type="EMBL" id="JNBS01002389">
    <property type="protein sequence ID" value="OQR91761.1"/>
    <property type="molecule type" value="Genomic_DNA"/>
</dbReference>
<dbReference type="GO" id="GO:0015031">
    <property type="term" value="P:protein transport"/>
    <property type="evidence" value="ECO:0007669"/>
    <property type="project" value="UniProtKB-KW"/>
</dbReference>
<evidence type="ECO:0000256" key="6">
    <source>
        <dbReference type="ARBA" id="ARBA00023034"/>
    </source>
</evidence>